<dbReference type="RefSeq" id="XP_064721939.1">
    <property type="nucleotide sequence ID" value="XM_064865867.1"/>
</dbReference>
<evidence type="ECO:0000256" key="2">
    <source>
        <dbReference type="ARBA" id="ARBA00023004"/>
    </source>
</evidence>
<evidence type="ECO:0000256" key="1">
    <source>
        <dbReference type="ARBA" id="ARBA00022723"/>
    </source>
</evidence>
<dbReference type="GeneID" id="89990803"/>
<dbReference type="Proteomes" id="UP001432216">
    <property type="component" value="Chromosome 6"/>
</dbReference>
<evidence type="ECO:0008006" key="5">
    <source>
        <dbReference type="Google" id="ProtNLM"/>
    </source>
</evidence>
<organism evidence="3 4">
    <name type="scientific">Cryptococcus decagattii</name>
    <dbReference type="NCBI Taxonomy" id="1859122"/>
    <lineage>
        <taxon>Eukaryota</taxon>
        <taxon>Fungi</taxon>
        <taxon>Dikarya</taxon>
        <taxon>Basidiomycota</taxon>
        <taxon>Agaricomycotina</taxon>
        <taxon>Tremellomycetes</taxon>
        <taxon>Tremellales</taxon>
        <taxon>Cryptococcaceae</taxon>
        <taxon>Cryptococcus</taxon>
        <taxon>Cryptococcus gattii species complex</taxon>
    </lineage>
</organism>
<accession>A0ABZ2AVX0</accession>
<keyword evidence="1" id="KW-0479">Metal-binding</keyword>
<dbReference type="Gene3D" id="3.30.2020.30">
    <property type="match status" value="1"/>
</dbReference>
<proteinExistence type="predicted"/>
<keyword evidence="2" id="KW-0408">Iron</keyword>
<name>A0ABZ2AVX0_9TREE</name>
<gene>
    <name evidence="3" type="ORF">IAS62_004031</name>
</gene>
<protein>
    <recommendedName>
        <fullName evidence="5">Transposase zinc-binding domain-containing protein</fullName>
    </recommendedName>
</protein>
<sequence>MSIARVFDAAFRNNHARCDHMYLFDHCRCPQCFHPRTKQRLKTLSQVPCDIHPTAVALTGFLRRAAYETQLSEHVDCQDE</sequence>
<evidence type="ECO:0000313" key="3">
    <source>
        <dbReference type="EMBL" id="WVO22700.1"/>
    </source>
</evidence>
<dbReference type="InterPro" id="IPR038492">
    <property type="entry name" value="GBBH-like_N_sf"/>
</dbReference>
<dbReference type="EMBL" id="CP143811">
    <property type="protein sequence ID" value="WVO22700.1"/>
    <property type="molecule type" value="Genomic_DNA"/>
</dbReference>
<keyword evidence="4" id="KW-1185">Reference proteome</keyword>
<reference evidence="3 4" key="1">
    <citation type="submission" date="2024-01" db="EMBL/GenBank/DDBJ databases">
        <title>Comparative genomics of Cryptococcus and Kwoniella reveals pathogenesis evolution and contrasting modes of karyotype evolution via chromosome fusion or intercentromeric recombination.</title>
        <authorList>
            <person name="Coelho M.A."/>
            <person name="David-Palma M."/>
            <person name="Shea T."/>
            <person name="Bowers K."/>
            <person name="McGinley-Smith S."/>
            <person name="Mohammad A.W."/>
            <person name="Gnirke A."/>
            <person name="Yurkov A.M."/>
            <person name="Nowrousian M."/>
            <person name="Sun S."/>
            <person name="Cuomo C.A."/>
            <person name="Heitman J."/>
        </authorList>
    </citation>
    <scope>NUCLEOTIDE SEQUENCE [LARGE SCALE GENOMIC DNA]</scope>
    <source>
        <strain evidence="3 4">7685027</strain>
    </source>
</reference>
<evidence type="ECO:0000313" key="4">
    <source>
        <dbReference type="Proteomes" id="UP001432216"/>
    </source>
</evidence>